<gene>
    <name evidence="2" type="ORF">LCGC14_0774080</name>
</gene>
<feature type="compositionally biased region" description="Basic and acidic residues" evidence="1">
    <location>
        <begin position="23"/>
        <end position="34"/>
    </location>
</feature>
<sequence length="34" mass="4031">MRLDEETMRQMEIDGAVDEEDEIAKAEAEYNRSR</sequence>
<reference evidence="2" key="1">
    <citation type="journal article" date="2015" name="Nature">
        <title>Complex archaea that bridge the gap between prokaryotes and eukaryotes.</title>
        <authorList>
            <person name="Spang A."/>
            <person name="Saw J.H."/>
            <person name="Jorgensen S.L."/>
            <person name="Zaremba-Niedzwiedzka K."/>
            <person name="Martijn J."/>
            <person name="Lind A.E."/>
            <person name="van Eijk R."/>
            <person name="Schleper C."/>
            <person name="Guy L."/>
            <person name="Ettema T.J."/>
        </authorList>
    </citation>
    <scope>NUCLEOTIDE SEQUENCE</scope>
</reference>
<feature type="compositionally biased region" description="Basic and acidic residues" evidence="1">
    <location>
        <begin position="1"/>
        <end position="12"/>
    </location>
</feature>
<accession>A0A0F9PXM3</accession>
<feature type="region of interest" description="Disordered" evidence="1">
    <location>
        <begin position="1"/>
        <end position="34"/>
    </location>
</feature>
<name>A0A0F9PXM3_9ZZZZ</name>
<proteinExistence type="predicted"/>
<comment type="caution">
    <text evidence="2">The sequence shown here is derived from an EMBL/GenBank/DDBJ whole genome shotgun (WGS) entry which is preliminary data.</text>
</comment>
<dbReference type="EMBL" id="LAZR01001969">
    <property type="protein sequence ID" value="KKN36370.1"/>
    <property type="molecule type" value="Genomic_DNA"/>
</dbReference>
<dbReference type="AlphaFoldDB" id="A0A0F9PXM3"/>
<protein>
    <submittedName>
        <fullName evidence="2">Uncharacterized protein</fullName>
    </submittedName>
</protein>
<organism evidence="2">
    <name type="scientific">marine sediment metagenome</name>
    <dbReference type="NCBI Taxonomy" id="412755"/>
    <lineage>
        <taxon>unclassified sequences</taxon>
        <taxon>metagenomes</taxon>
        <taxon>ecological metagenomes</taxon>
    </lineage>
</organism>
<evidence type="ECO:0000313" key="2">
    <source>
        <dbReference type="EMBL" id="KKN36370.1"/>
    </source>
</evidence>
<evidence type="ECO:0000256" key="1">
    <source>
        <dbReference type="SAM" id="MobiDB-lite"/>
    </source>
</evidence>